<feature type="compositionally biased region" description="Basic residues" evidence="1">
    <location>
        <begin position="320"/>
        <end position="330"/>
    </location>
</feature>
<comment type="caution">
    <text evidence="3">The sequence shown here is derived from an EMBL/GenBank/DDBJ whole genome shotgun (WGS) entry which is preliminary data.</text>
</comment>
<evidence type="ECO:0000313" key="4">
    <source>
        <dbReference type="Proteomes" id="UP000033483"/>
    </source>
</evidence>
<feature type="transmembrane region" description="Helical" evidence="2">
    <location>
        <begin position="1294"/>
        <end position="1316"/>
    </location>
</feature>
<feature type="compositionally biased region" description="Polar residues" evidence="1">
    <location>
        <begin position="310"/>
        <end position="319"/>
    </location>
</feature>
<gene>
    <name evidence="3" type="ORF">TD95_004382</name>
</gene>
<feature type="compositionally biased region" description="Polar residues" evidence="1">
    <location>
        <begin position="809"/>
        <end position="819"/>
    </location>
</feature>
<evidence type="ECO:0000313" key="3">
    <source>
        <dbReference type="EMBL" id="KKA30270.1"/>
    </source>
</evidence>
<feature type="compositionally biased region" description="Polar residues" evidence="1">
    <location>
        <begin position="584"/>
        <end position="594"/>
    </location>
</feature>
<feature type="region of interest" description="Disordered" evidence="1">
    <location>
        <begin position="671"/>
        <end position="698"/>
    </location>
</feature>
<feature type="compositionally biased region" description="Low complexity" evidence="1">
    <location>
        <begin position="553"/>
        <end position="576"/>
    </location>
</feature>
<feature type="compositionally biased region" description="Polar residues" evidence="1">
    <location>
        <begin position="1087"/>
        <end position="1105"/>
    </location>
</feature>
<feature type="compositionally biased region" description="Low complexity" evidence="1">
    <location>
        <begin position="46"/>
        <end position="60"/>
    </location>
</feature>
<dbReference type="PANTHER" id="PTHR38426">
    <property type="entry name" value="MAINTENANCE OF TELOMERE CAPPING PROTEIN 4"/>
    <property type="match status" value="1"/>
</dbReference>
<feature type="compositionally biased region" description="Basic and acidic residues" evidence="1">
    <location>
        <begin position="874"/>
        <end position="896"/>
    </location>
</feature>
<feature type="region of interest" description="Disordered" evidence="1">
    <location>
        <begin position="1"/>
        <end position="164"/>
    </location>
</feature>
<dbReference type="OrthoDB" id="5402622at2759"/>
<feature type="compositionally biased region" description="Low complexity" evidence="1">
    <location>
        <begin position="992"/>
        <end position="1005"/>
    </location>
</feature>
<keyword evidence="2" id="KW-0472">Membrane</keyword>
<feature type="region of interest" description="Disordered" evidence="1">
    <location>
        <begin position="1087"/>
        <end position="1110"/>
    </location>
</feature>
<feature type="compositionally biased region" description="Basic and acidic residues" evidence="1">
    <location>
        <begin position="254"/>
        <end position="264"/>
    </location>
</feature>
<feature type="compositionally biased region" description="Polar residues" evidence="1">
    <location>
        <begin position="1"/>
        <end position="15"/>
    </location>
</feature>
<feature type="compositionally biased region" description="Polar residues" evidence="1">
    <location>
        <begin position="209"/>
        <end position="219"/>
    </location>
</feature>
<dbReference type="EMBL" id="LAEV01000446">
    <property type="protein sequence ID" value="KKA30270.1"/>
    <property type="molecule type" value="Genomic_DNA"/>
</dbReference>
<organism evidence="3 4">
    <name type="scientific">Thielaviopsis punctulata</name>
    <dbReference type="NCBI Taxonomy" id="72032"/>
    <lineage>
        <taxon>Eukaryota</taxon>
        <taxon>Fungi</taxon>
        <taxon>Dikarya</taxon>
        <taxon>Ascomycota</taxon>
        <taxon>Pezizomycotina</taxon>
        <taxon>Sordariomycetes</taxon>
        <taxon>Hypocreomycetidae</taxon>
        <taxon>Microascales</taxon>
        <taxon>Ceratocystidaceae</taxon>
        <taxon>Thielaviopsis</taxon>
    </lineage>
</organism>
<feature type="region of interest" description="Disordered" evidence="1">
    <location>
        <begin position="538"/>
        <end position="617"/>
    </location>
</feature>
<keyword evidence="4" id="KW-1185">Reference proteome</keyword>
<feature type="compositionally biased region" description="Pro residues" evidence="1">
    <location>
        <begin position="542"/>
        <end position="552"/>
    </location>
</feature>
<name>A0A0F4ZJ93_9PEZI</name>
<dbReference type="Proteomes" id="UP000033483">
    <property type="component" value="Unassembled WGS sequence"/>
</dbReference>
<feature type="region of interest" description="Disordered" evidence="1">
    <location>
        <begin position="714"/>
        <end position="914"/>
    </location>
</feature>
<feature type="compositionally biased region" description="Basic and acidic residues" evidence="1">
    <location>
        <begin position="763"/>
        <end position="777"/>
    </location>
</feature>
<reference evidence="3 4" key="1">
    <citation type="submission" date="2015-03" db="EMBL/GenBank/DDBJ databases">
        <authorList>
            <person name="Radwan O."/>
            <person name="Al-Naeli F.A."/>
            <person name="Rendon G.A."/>
            <person name="Fields C."/>
        </authorList>
    </citation>
    <scope>NUCLEOTIDE SEQUENCE [LARGE SCALE GENOMIC DNA]</scope>
    <source>
        <strain evidence="3">CR-DP1</strain>
    </source>
</reference>
<sequence length="1330" mass="146364">MGDPTDSASAHQHQSLRIARLRPSEKPPISDDGLAARPADPRRAARVTSASSAPAPAHAPHSAHRSKYDISPELPQTLAMPSFPDPRTPSRGESQYGSAPRSRKSSVTEQSKRRSQKIRHGGGFLLSDGFALDGQATSREKPRGSRSAKGKAVAGSRSGSMGGLGFDLEPASISKAISMPHMTSAQVSATDSYGISSVGPSANAALVDSPTNASAGPSKNASINPSANTSIIPSSSSHHPPDTAVVKPQNAHPDAQHVEFREPEPSAPLPIEIDSAQIVDMALRINHSRRLSAQASVSPQMPSRIGAIPTVSTAPNNSTLRHHLQQRRISRTSSPRPDRNINGHRLSVGSGKNPLMVQAPFEALVPLESAYKYQFSQSTLTRVQKARNYMELMWQYRLLLEALPPVSVGPVEDQHGRLGRPFNPLQYIRNRKVRARERKAIDGELQGFADVVRVCSWVERIKEHKTLVPFETADSMILERTPVSTSKSQVSNKPNRPRLDWEVEPADLIADIYWLEQADNKKYLQNREWKPIFPASAFQQALPPPPSPPQPQPQQQQQQQPQLQPQQQPQPSQQAPHILLGPSESLTGISSWIPTDSSTTGITSRSTTNTVGKDDQHQISETAALDNKPGFESDHGTSKAGKALHKLHGFKPGHKHSSSNFSHHDIRWRGRSSLSDDSDSELEIRFRPPNRRGTLTSYGKDILEKQMLDRMAQALAEQQRQEQQQQQQQQHGLVSSPVAVSDESKPVSRLGSCQGSVMELSEVDEKPVVEKSAENKHTASPRFSPRERRPGPVMSSRNSLEVPPFTRPSLENDSFQSRPVTPEFLDVSDSSRPPSPSRNPFHRVKSILRDRSREHTRDQSIERVPEEPETATDPAKHKEAVLSPTHSEKDHVEFAKPSKSSTLRTETGANSNVREMLRLPGTRIDSAIRGSLSKIGGLIWRRDDASDSDSSDAVTPVPSQMSTEAESMLPKRSHTPEPSGLGTPEPRRPKTPESSGSPKSPEPSGLGTPIRPSLMHSQSRQSSRLVALKPPRIDIQAASPRNTSQVDLSVSPIATPTPTATPTMPNMVHIPLRLQLLMEDPIALRPQRTTDSESPLATATPTSQKHAPISRRELARMRALILSTGIRAMEATRFSQTPQLMFIEAGALPNMPATEQISTARMLLQDVARLSKNTPYAVSGRRVSLLDFHATAAHTLHAVLVAQESQWHVAATRFRQSTTPKLHAEIDAVRGVVATDLLELVRQAADDADEANRNMVMSQGLKAKRAEEAIDKMLRRKRRRFRWLRRGMWLGVEWMLVGIMWSVWLVVTVVGAVMGMGRGIGRAVRWLCWL</sequence>
<feature type="compositionally biased region" description="Low complexity" evidence="1">
    <location>
        <begin position="220"/>
        <end position="238"/>
    </location>
</feature>
<feature type="compositionally biased region" description="Low complexity" evidence="1">
    <location>
        <begin position="595"/>
        <end position="610"/>
    </location>
</feature>
<feature type="compositionally biased region" description="Polar residues" evidence="1">
    <location>
        <begin position="898"/>
        <end position="913"/>
    </location>
</feature>
<feature type="region of interest" description="Disordered" evidence="1">
    <location>
        <begin position="208"/>
        <end position="268"/>
    </location>
</feature>
<accession>A0A0F4ZJ93</accession>
<dbReference type="InterPro" id="IPR038769">
    <property type="entry name" value="MTC4"/>
</dbReference>
<feature type="compositionally biased region" description="Low complexity" evidence="1">
    <location>
        <begin position="714"/>
        <end position="730"/>
    </location>
</feature>
<protein>
    <submittedName>
        <fullName evidence="3">Uncharacterized protein</fullName>
    </submittedName>
</protein>
<feature type="region of interest" description="Disordered" evidence="1">
    <location>
        <begin position="310"/>
        <end position="349"/>
    </location>
</feature>
<keyword evidence="2" id="KW-0812">Transmembrane</keyword>
<feature type="region of interest" description="Disordered" evidence="1">
    <location>
        <begin position="943"/>
        <end position="1050"/>
    </location>
</feature>
<feature type="compositionally biased region" description="Polar residues" evidence="1">
    <location>
        <begin position="1015"/>
        <end position="1024"/>
    </location>
</feature>
<dbReference type="PANTHER" id="PTHR38426:SF1">
    <property type="entry name" value="MAINTENANCE OF TELOMERE CAPPING PROTEIN 4"/>
    <property type="match status" value="1"/>
</dbReference>
<evidence type="ECO:0000256" key="2">
    <source>
        <dbReference type="SAM" id="Phobius"/>
    </source>
</evidence>
<feature type="compositionally biased region" description="Polar residues" evidence="1">
    <location>
        <begin position="1039"/>
        <end position="1048"/>
    </location>
</feature>
<keyword evidence="2" id="KW-1133">Transmembrane helix</keyword>
<proteinExistence type="predicted"/>
<evidence type="ECO:0000256" key="1">
    <source>
        <dbReference type="SAM" id="MobiDB-lite"/>
    </source>
</evidence>
<feature type="compositionally biased region" description="Basic and acidic residues" evidence="1">
    <location>
        <begin position="847"/>
        <end position="866"/>
    </location>
</feature>